<dbReference type="KEGG" id="tpla:ElP_09970"/>
<feature type="region of interest" description="Disordered" evidence="1">
    <location>
        <begin position="274"/>
        <end position="308"/>
    </location>
</feature>
<sequence>MSQPDPLDRDGPATGRRPLARARLVPLVTLAILTIVIIAQARRRDADPPAGERGGRGVGELSPLPPPDDSPALRAVRDETPIRFSETAAYAELLDRVRRTPPDELRDRARGDVVFSELLTRPERYRGLPIRLQGTARLILRQEDLPGALAPGGRVYEAWTFTGDSRGFPYVLVFEDPPEGLPAGDDVNAFVIFHGYFFKLLAYKAGDKLRKAPMLIGRIEYLPDESDAVPPPPALGGSRPLWMLAPVALLVVYLFVRTATTARSLFGAGSKRRFHAPPTDQISPEELDEWLRSPPVDDRGESSRDDRA</sequence>
<feature type="region of interest" description="Disordered" evidence="1">
    <location>
        <begin position="43"/>
        <end position="78"/>
    </location>
</feature>
<keyword evidence="2" id="KW-0812">Transmembrane</keyword>
<feature type="compositionally biased region" description="Basic and acidic residues" evidence="1">
    <location>
        <begin position="289"/>
        <end position="308"/>
    </location>
</feature>
<evidence type="ECO:0000256" key="1">
    <source>
        <dbReference type="SAM" id="MobiDB-lite"/>
    </source>
</evidence>
<evidence type="ECO:0000313" key="3">
    <source>
        <dbReference type="EMBL" id="QDV33155.1"/>
    </source>
</evidence>
<organism evidence="3 4">
    <name type="scientific">Tautonia plasticadhaerens</name>
    <dbReference type="NCBI Taxonomy" id="2527974"/>
    <lineage>
        <taxon>Bacteria</taxon>
        <taxon>Pseudomonadati</taxon>
        <taxon>Planctomycetota</taxon>
        <taxon>Planctomycetia</taxon>
        <taxon>Isosphaerales</taxon>
        <taxon>Isosphaeraceae</taxon>
        <taxon>Tautonia</taxon>
    </lineage>
</organism>
<proteinExistence type="predicted"/>
<evidence type="ECO:0000313" key="4">
    <source>
        <dbReference type="Proteomes" id="UP000317835"/>
    </source>
</evidence>
<evidence type="ECO:0000256" key="2">
    <source>
        <dbReference type="SAM" id="Phobius"/>
    </source>
</evidence>
<protein>
    <submittedName>
        <fullName evidence="3">Uncharacterized protein</fullName>
    </submittedName>
</protein>
<feature type="transmembrane region" description="Helical" evidence="2">
    <location>
        <begin position="20"/>
        <end position="39"/>
    </location>
</feature>
<dbReference type="Proteomes" id="UP000317835">
    <property type="component" value="Chromosome"/>
</dbReference>
<keyword evidence="2" id="KW-0472">Membrane</keyword>
<dbReference type="RefSeq" id="WP_145267561.1">
    <property type="nucleotide sequence ID" value="NZ_CP036426.1"/>
</dbReference>
<gene>
    <name evidence="3" type="ORF">ElP_09970</name>
</gene>
<dbReference type="AlphaFoldDB" id="A0A518GX38"/>
<dbReference type="OrthoDB" id="210010at2"/>
<name>A0A518GX38_9BACT</name>
<keyword evidence="2" id="KW-1133">Transmembrane helix</keyword>
<keyword evidence="4" id="KW-1185">Reference proteome</keyword>
<dbReference type="EMBL" id="CP036426">
    <property type="protein sequence ID" value="QDV33155.1"/>
    <property type="molecule type" value="Genomic_DNA"/>
</dbReference>
<reference evidence="3 4" key="1">
    <citation type="submission" date="2019-02" db="EMBL/GenBank/DDBJ databases">
        <title>Deep-cultivation of Planctomycetes and their phenomic and genomic characterization uncovers novel biology.</title>
        <authorList>
            <person name="Wiegand S."/>
            <person name="Jogler M."/>
            <person name="Boedeker C."/>
            <person name="Pinto D."/>
            <person name="Vollmers J."/>
            <person name="Rivas-Marin E."/>
            <person name="Kohn T."/>
            <person name="Peeters S.H."/>
            <person name="Heuer A."/>
            <person name="Rast P."/>
            <person name="Oberbeckmann S."/>
            <person name="Bunk B."/>
            <person name="Jeske O."/>
            <person name="Meyerdierks A."/>
            <person name="Storesund J.E."/>
            <person name="Kallscheuer N."/>
            <person name="Luecker S."/>
            <person name="Lage O.M."/>
            <person name="Pohl T."/>
            <person name="Merkel B.J."/>
            <person name="Hornburger P."/>
            <person name="Mueller R.-W."/>
            <person name="Bruemmer F."/>
            <person name="Labrenz M."/>
            <person name="Spormann A.M."/>
            <person name="Op den Camp H."/>
            <person name="Overmann J."/>
            <person name="Amann R."/>
            <person name="Jetten M.S.M."/>
            <person name="Mascher T."/>
            <person name="Medema M.H."/>
            <person name="Devos D.P."/>
            <person name="Kaster A.-K."/>
            <person name="Ovreas L."/>
            <person name="Rohde M."/>
            <person name="Galperin M.Y."/>
            <person name="Jogler C."/>
        </authorList>
    </citation>
    <scope>NUCLEOTIDE SEQUENCE [LARGE SCALE GENOMIC DNA]</scope>
    <source>
        <strain evidence="3 4">ElP</strain>
    </source>
</reference>
<accession>A0A518GX38</accession>